<protein>
    <recommendedName>
        <fullName evidence="9">Regulator of SigK</fullName>
    </recommendedName>
    <alternativeName>
        <fullName evidence="8">Sigma-K anti-sigma factor RskA</fullName>
    </alternativeName>
</protein>
<organism evidence="12 13">
    <name type="scientific">Gordonia humi</name>
    <dbReference type="NCBI Taxonomy" id="686429"/>
    <lineage>
        <taxon>Bacteria</taxon>
        <taxon>Bacillati</taxon>
        <taxon>Actinomycetota</taxon>
        <taxon>Actinomycetes</taxon>
        <taxon>Mycobacteriales</taxon>
        <taxon>Gordoniaceae</taxon>
        <taxon>Gordonia</taxon>
    </lineage>
</organism>
<proteinExistence type="predicted"/>
<evidence type="ECO:0000256" key="6">
    <source>
        <dbReference type="ARBA" id="ARBA00023136"/>
    </source>
</evidence>
<dbReference type="Proteomes" id="UP000551501">
    <property type="component" value="Unassembled WGS sequence"/>
</dbReference>
<keyword evidence="13" id="KW-1185">Reference proteome</keyword>
<evidence type="ECO:0000256" key="9">
    <source>
        <dbReference type="ARBA" id="ARBA00030803"/>
    </source>
</evidence>
<evidence type="ECO:0000256" key="5">
    <source>
        <dbReference type="ARBA" id="ARBA00023015"/>
    </source>
</evidence>
<evidence type="ECO:0000256" key="2">
    <source>
        <dbReference type="ARBA" id="ARBA00022475"/>
    </source>
</evidence>
<keyword evidence="2" id="KW-1003">Cell membrane</keyword>
<dbReference type="PANTHER" id="PTHR37461">
    <property type="entry name" value="ANTI-SIGMA-K FACTOR RSKA"/>
    <property type="match status" value="1"/>
</dbReference>
<keyword evidence="6 10" id="KW-0472">Membrane</keyword>
<evidence type="ECO:0000256" key="4">
    <source>
        <dbReference type="ARBA" id="ARBA00022989"/>
    </source>
</evidence>
<dbReference type="RefSeq" id="WP_183370294.1">
    <property type="nucleotide sequence ID" value="NZ_BAABHL010000127.1"/>
</dbReference>
<dbReference type="GO" id="GO:0006417">
    <property type="term" value="P:regulation of translation"/>
    <property type="evidence" value="ECO:0007669"/>
    <property type="project" value="TreeGrafter"/>
</dbReference>
<comment type="caution">
    <text evidence="12">The sequence shown here is derived from an EMBL/GenBank/DDBJ whole genome shotgun (WGS) entry which is preliminary data.</text>
</comment>
<dbReference type="InterPro" id="IPR051474">
    <property type="entry name" value="Anti-sigma-K/W_factor"/>
</dbReference>
<comment type="subcellular location">
    <subcellularLocation>
        <location evidence="1">Cell membrane</location>
        <topology evidence="1">Single-pass membrane protein</topology>
    </subcellularLocation>
</comment>
<feature type="transmembrane region" description="Helical" evidence="10">
    <location>
        <begin position="105"/>
        <end position="126"/>
    </location>
</feature>
<dbReference type="InterPro" id="IPR018764">
    <property type="entry name" value="RskA_C"/>
</dbReference>
<dbReference type="Pfam" id="PF10099">
    <property type="entry name" value="RskA_C"/>
    <property type="match status" value="1"/>
</dbReference>
<name>A0A840EY61_9ACTN</name>
<evidence type="ECO:0000256" key="10">
    <source>
        <dbReference type="SAM" id="Phobius"/>
    </source>
</evidence>
<keyword evidence="7" id="KW-0804">Transcription</keyword>
<sequence length="252" mass="26975">MTNPEWLDDHVELYAIDGLPDDEAREVLTQLSLLPDTTRAEYEALIVDIRDLMHEYAQQYTRDAPEELRVRVLADFDARNGGHPGHLRSTDGPGGRHRERRRHRVAVAVGAAAASVAVLFGAGVLVGRTTAPETSTDVQADAAAAVFSAPDAAVSVGDLDDSRGVLTVVSSRERNRAVAAVRQVRNPVPADRVLQLWMVGKRTHPVSAGLFESAADPIVVDALDSTKALAVTVEPRGGSAAPTTPLLTRVEV</sequence>
<dbReference type="GO" id="GO:0005886">
    <property type="term" value="C:plasma membrane"/>
    <property type="evidence" value="ECO:0007669"/>
    <property type="project" value="UniProtKB-SubCell"/>
</dbReference>
<evidence type="ECO:0000256" key="8">
    <source>
        <dbReference type="ARBA" id="ARBA00029829"/>
    </source>
</evidence>
<dbReference type="EMBL" id="JACIFP010000001">
    <property type="protein sequence ID" value="MBB4135223.1"/>
    <property type="molecule type" value="Genomic_DNA"/>
</dbReference>
<gene>
    <name evidence="12" type="ORF">BKA16_001775</name>
</gene>
<keyword evidence="4 10" id="KW-1133">Transmembrane helix</keyword>
<evidence type="ECO:0000313" key="12">
    <source>
        <dbReference type="EMBL" id="MBB4135223.1"/>
    </source>
</evidence>
<reference evidence="12 13" key="1">
    <citation type="submission" date="2020-08" db="EMBL/GenBank/DDBJ databases">
        <title>Sequencing the genomes of 1000 actinobacteria strains.</title>
        <authorList>
            <person name="Klenk H.-P."/>
        </authorList>
    </citation>
    <scope>NUCLEOTIDE SEQUENCE [LARGE SCALE GENOMIC DNA]</scope>
    <source>
        <strain evidence="12 13">DSM 45298</strain>
    </source>
</reference>
<dbReference type="Gene3D" id="1.10.10.1320">
    <property type="entry name" value="Anti-sigma factor, zinc-finger domain"/>
    <property type="match status" value="1"/>
</dbReference>
<dbReference type="AlphaFoldDB" id="A0A840EY61"/>
<dbReference type="PANTHER" id="PTHR37461:SF1">
    <property type="entry name" value="ANTI-SIGMA-K FACTOR RSKA"/>
    <property type="match status" value="1"/>
</dbReference>
<keyword evidence="3 10" id="KW-0812">Transmembrane</keyword>
<dbReference type="InterPro" id="IPR041916">
    <property type="entry name" value="Anti_sigma_zinc_sf"/>
</dbReference>
<evidence type="ECO:0000259" key="11">
    <source>
        <dbReference type="Pfam" id="PF10099"/>
    </source>
</evidence>
<evidence type="ECO:0000256" key="3">
    <source>
        <dbReference type="ARBA" id="ARBA00022692"/>
    </source>
</evidence>
<evidence type="ECO:0000256" key="7">
    <source>
        <dbReference type="ARBA" id="ARBA00023163"/>
    </source>
</evidence>
<evidence type="ECO:0000256" key="1">
    <source>
        <dbReference type="ARBA" id="ARBA00004162"/>
    </source>
</evidence>
<evidence type="ECO:0000313" key="13">
    <source>
        <dbReference type="Proteomes" id="UP000551501"/>
    </source>
</evidence>
<dbReference type="GO" id="GO:0016989">
    <property type="term" value="F:sigma factor antagonist activity"/>
    <property type="evidence" value="ECO:0007669"/>
    <property type="project" value="TreeGrafter"/>
</dbReference>
<accession>A0A840EY61</accession>
<feature type="domain" description="Anti-sigma K factor RskA C-terminal" evidence="11">
    <location>
        <begin position="109"/>
        <end position="244"/>
    </location>
</feature>
<keyword evidence="5" id="KW-0805">Transcription regulation</keyword>